<gene>
    <name evidence="3" type="ORF">BTO20_37025</name>
</gene>
<feature type="transmembrane region" description="Helical" evidence="2">
    <location>
        <begin position="81"/>
        <end position="102"/>
    </location>
</feature>
<proteinExistence type="predicted"/>
<evidence type="ECO:0000256" key="1">
    <source>
        <dbReference type="SAM" id="MobiDB-lite"/>
    </source>
</evidence>
<evidence type="ECO:0000313" key="3">
    <source>
        <dbReference type="EMBL" id="ART74255.1"/>
    </source>
</evidence>
<sequence length="431" mass="47142">MTVSAEPTRQPHQAAQPSPPQVDTARSQHTHLEAPPHPPQRASGVTIACYVAALATLPVSLNTSWRFFDEVLNIPTADGERYIMFAVAELALIVSGAGMAVNVRRTGHPGPFRMVVWAMCAVSGYMAWAMSDLEEGLARVILGPVLGAIMLHLALGLELRARHHRTGTPARIGRELRERMLSRLGLADDERDALQRTRDRAAFRAAQLSMPRRWRWSREARLQRALLAANVADDPDMRDKMLARLSVLHHAHELCTFRQPSPWPDEHPAPSGGPDHDPGPTPPKPPTSQSTPAVNTAQMARPHPPAGAAHMHTRSASDPGQPSPAHTDPRTLAAVPNRTSAHQVRVPAHYSVDTTEIQKWLPLARNLVHSGVTQGRMKRHPTTKHPEIVAAMLAQHDSGTPPSTIGRYHKVHHTIVDEILDAARTATRSAG</sequence>
<evidence type="ECO:0008006" key="5">
    <source>
        <dbReference type="Google" id="ProtNLM"/>
    </source>
</evidence>
<dbReference type="OrthoDB" id="4721043at2"/>
<protein>
    <recommendedName>
        <fullName evidence="5">DUF2637 domain-containing protein</fullName>
    </recommendedName>
</protein>
<dbReference type="Proteomes" id="UP000195331">
    <property type="component" value="Plasmid unnamed1"/>
</dbReference>
<accession>A0A1Y0CH36</accession>
<name>A0A1Y0CH36_9MYCO</name>
<keyword evidence="2" id="KW-1133">Transmembrane helix</keyword>
<geneLocation type="plasmid" evidence="3 4">
    <name>unnamed1</name>
</geneLocation>
<feature type="region of interest" description="Disordered" evidence="1">
    <location>
        <begin position="1"/>
        <end position="41"/>
    </location>
</feature>
<evidence type="ECO:0000256" key="2">
    <source>
        <dbReference type="SAM" id="Phobius"/>
    </source>
</evidence>
<dbReference type="KEGG" id="mdx:BTO20_37025"/>
<organism evidence="3 4">
    <name type="scientific">Mycobacterium dioxanotrophicus</name>
    <dbReference type="NCBI Taxonomy" id="482462"/>
    <lineage>
        <taxon>Bacteria</taxon>
        <taxon>Bacillati</taxon>
        <taxon>Actinomycetota</taxon>
        <taxon>Actinomycetes</taxon>
        <taxon>Mycobacteriales</taxon>
        <taxon>Mycobacteriaceae</taxon>
        <taxon>Mycobacterium</taxon>
    </lineage>
</organism>
<feature type="transmembrane region" description="Helical" evidence="2">
    <location>
        <begin position="42"/>
        <end position="61"/>
    </location>
</feature>
<keyword evidence="2" id="KW-0812">Transmembrane</keyword>
<evidence type="ECO:0000313" key="4">
    <source>
        <dbReference type="Proteomes" id="UP000195331"/>
    </source>
</evidence>
<dbReference type="RefSeq" id="WP_087083412.1">
    <property type="nucleotide sequence ID" value="NZ_CP020810.1"/>
</dbReference>
<keyword evidence="3" id="KW-0614">Plasmid</keyword>
<keyword evidence="4" id="KW-1185">Reference proteome</keyword>
<feature type="transmembrane region" description="Helical" evidence="2">
    <location>
        <begin position="137"/>
        <end position="157"/>
    </location>
</feature>
<feature type="transmembrane region" description="Helical" evidence="2">
    <location>
        <begin position="114"/>
        <end position="131"/>
    </location>
</feature>
<keyword evidence="2" id="KW-0472">Membrane</keyword>
<reference evidence="3 4" key="1">
    <citation type="submission" date="2017-04" db="EMBL/GenBank/DDBJ databases">
        <title>Whole Genome Sequence of 1,4-Dioxane Degrading Bacterium Mycobacterium dioxanotrophicus PH-06.</title>
        <authorList>
            <person name="He Y."/>
        </authorList>
    </citation>
    <scope>NUCLEOTIDE SEQUENCE [LARGE SCALE GENOMIC DNA]</scope>
    <source>
        <strain evidence="3 4">PH-06</strain>
        <plasmid evidence="3 4">unnamed1</plasmid>
    </source>
</reference>
<feature type="region of interest" description="Disordered" evidence="1">
    <location>
        <begin position="258"/>
        <end position="331"/>
    </location>
</feature>
<feature type="compositionally biased region" description="Basic and acidic residues" evidence="1">
    <location>
        <begin position="264"/>
        <end position="278"/>
    </location>
</feature>
<dbReference type="AlphaFoldDB" id="A0A1Y0CH36"/>
<dbReference type="EMBL" id="CP020810">
    <property type="protein sequence ID" value="ART74255.1"/>
    <property type="molecule type" value="Genomic_DNA"/>
</dbReference>